<dbReference type="SUPFAM" id="SSF48264">
    <property type="entry name" value="Cytochrome P450"/>
    <property type="match status" value="1"/>
</dbReference>
<organism evidence="1 2">
    <name type="scientific">Nonomuraea soli</name>
    <dbReference type="NCBI Taxonomy" id="1032476"/>
    <lineage>
        <taxon>Bacteria</taxon>
        <taxon>Bacillati</taxon>
        <taxon>Actinomycetota</taxon>
        <taxon>Actinomycetes</taxon>
        <taxon>Streptosporangiales</taxon>
        <taxon>Streptosporangiaceae</taxon>
        <taxon>Nonomuraea</taxon>
    </lineage>
</organism>
<comment type="caution">
    <text evidence="1">The sequence shown here is derived from an EMBL/GenBank/DDBJ whole genome shotgun (WGS) entry which is preliminary data.</text>
</comment>
<gene>
    <name evidence="1" type="ORF">HNR30_007605</name>
</gene>
<dbReference type="GO" id="GO:0020037">
    <property type="term" value="F:heme binding"/>
    <property type="evidence" value="ECO:0007669"/>
    <property type="project" value="InterPro"/>
</dbReference>
<accession>A0A7W0HUI7</accession>
<dbReference type="AlphaFoldDB" id="A0A7W0HUI7"/>
<evidence type="ECO:0000313" key="1">
    <source>
        <dbReference type="EMBL" id="MBA2896214.1"/>
    </source>
</evidence>
<dbReference type="InterPro" id="IPR036396">
    <property type="entry name" value="Cyt_P450_sf"/>
</dbReference>
<name>A0A7W0HUI7_9ACTN</name>
<sequence length="582" mass="63895">MSTISRIAELRHGRALHTIGSLFTGELEPLGHEPLGVPVLDGGGRREVIVRLSKGLSLPGGMPDVLGIAIKIPGGGADGGDLDLLLSSSGPFRRLPFPLPGFTRGRFSTLMRPRLTAEPLDTGHDDGADPRDLALPLAFVIKRGRTRLALLRVVEPREGEADFDPAVNQHPVLRPRGVLARLRRVAYARSREGRKGLPRASVVDTVRLGAQVLVPTLLQGVILRRRAGSALAGLIDADGRATRLLRRLRAKHGDGPLLVRVPMRGWLLLPLTEADVRRVLNDPAFHPATREKRGALSHFAPEGVLITVDPELRGRRRRFNEQVLATGEPEHPFHARFRRIVAEEIAELPREGTLTWDAFGAAHWRIARRIVLGDAARDDEELTWLLNRLRGDANYSYVRGHRTDVRARFARRLSRHLDRAEDDSLAALVRSTPAAPDVDPDGQVPHWLFAFDAAGIAAYRALALLAGNPEAGAREAVRESVRLWPTTLVILRDSPRGAMVAIHSPYANRIEGDDFQPGSSAGVPFSDGHGRCPGEDLVMLVESMVVEEYLRSRDIEGPDLPVALPGSLDHFTLRFAVRPAER</sequence>
<reference evidence="1 2" key="1">
    <citation type="submission" date="2020-07" db="EMBL/GenBank/DDBJ databases">
        <title>Genomic Encyclopedia of Type Strains, Phase IV (KMG-IV): sequencing the most valuable type-strain genomes for metagenomic binning, comparative biology and taxonomic classification.</title>
        <authorList>
            <person name="Goeker M."/>
        </authorList>
    </citation>
    <scope>NUCLEOTIDE SEQUENCE [LARGE SCALE GENOMIC DNA]</scope>
    <source>
        <strain evidence="1 2">DSM 45533</strain>
    </source>
</reference>
<evidence type="ECO:0008006" key="3">
    <source>
        <dbReference type="Google" id="ProtNLM"/>
    </source>
</evidence>
<dbReference type="GO" id="GO:0016705">
    <property type="term" value="F:oxidoreductase activity, acting on paired donors, with incorporation or reduction of molecular oxygen"/>
    <property type="evidence" value="ECO:0007669"/>
    <property type="project" value="InterPro"/>
</dbReference>
<dbReference type="EMBL" id="JACDUR010000008">
    <property type="protein sequence ID" value="MBA2896214.1"/>
    <property type="molecule type" value="Genomic_DNA"/>
</dbReference>
<dbReference type="RefSeq" id="WP_220134446.1">
    <property type="nucleotide sequence ID" value="NZ_BAABAM010000007.1"/>
</dbReference>
<dbReference type="GO" id="GO:0005506">
    <property type="term" value="F:iron ion binding"/>
    <property type="evidence" value="ECO:0007669"/>
    <property type="project" value="InterPro"/>
</dbReference>
<keyword evidence="2" id="KW-1185">Reference proteome</keyword>
<dbReference type="Proteomes" id="UP000530928">
    <property type="component" value="Unassembled WGS sequence"/>
</dbReference>
<proteinExistence type="predicted"/>
<dbReference type="GO" id="GO:0004497">
    <property type="term" value="F:monooxygenase activity"/>
    <property type="evidence" value="ECO:0007669"/>
    <property type="project" value="InterPro"/>
</dbReference>
<protein>
    <recommendedName>
        <fullName evidence="3">Cytochrome P450</fullName>
    </recommendedName>
</protein>
<dbReference type="Gene3D" id="1.10.630.10">
    <property type="entry name" value="Cytochrome P450"/>
    <property type="match status" value="1"/>
</dbReference>
<evidence type="ECO:0000313" key="2">
    <source>
        <dbReference type="Proteomes" id="UP000530928"/>
    </source>
</evidence>